<dbReference type="OrthoDB" id="2287218at2759"/>
<keyword evidence="2" id="KW-1185">Reference proteome</keyword>
<organism evidence="1 2">
    <name type="scientific">Rhizopus stolonifer</name>
    <name type="common">Rhizopus nigricans</name>
    <dbReference type="NCBI Taxonomy" id="4846"/>
    <lineage>
        <taxon>Eukaryota</taxon>
        <taxon>Fungi</taxon>
        <taxon>Fungi incertae sedis</taxon>
        <taxon>Mucoromycota</taxon>
        <taxon>Mucoromycotina</taxon>
        <taxon>Mucoromycetes</taxon>
        <taxon>Mucorales</taxon>
        <taxon>Mucorineae</taxon>
        <taxon>Rhizopodaceae</taxon>
        <taxon>Rhizopus</taxon>
    </lineage>
</organism>
<gene>
    <name evidence="1" type="ORF">CU098_003859</name>
</gene>
<feature type="non-terminal residue" evidence="1">
    <location>
        <position position="1"/>
    </location>
</feature>
<comment type="caution">
    <text evidence="1">The sequence shown here is derived from an EMBL/GenBank/DDBJ whole genome shotgun (WGS) entry which is preliminary data.</text>
</comment>
<dbReference type="AlphaFoldDB" id="A0A367KD13"/>
<dbReference type="Proteomes" id="UP000253551">
    <property type="component" value="Unassembled WGS sequence"/>
</dbReference>
<dbReference type="EMBL" id="PJQM01001874">
    <property type="protein sequence ID" value="RCI00133.1"/>
    <property type="molecule type" value="Genomic_DNA"/>
</dbReference>
<accession>A0A367KD13</accession>
<name>A0A367KD13_RHIST</name>
<evidence type="ECO:0000313" key="1">
    <source>
        <dbReference type="EMBL" id="RCI00133.1"/>
    </source>
</evidence>
<reference evidence="1 2" key="1">
    <citation type="journal article" date="2018" name="G3 (Bethesda)">
        <title>Phylogenetic and Phylogenomic Definition of Rhizopus Species.</title>
        <authorList>
            <person name="Gryganskyi A.P."/>
            <person name="Golan J."/>
            <person name="Dolatabadi S."/>
            <person name="Mondo S."/>
            <person name="Robb S."/>
            <person name="Idnurm A."/>
            <person name="Muszewska A."/>
            <person name="Steczkiewicz K."/>
            <person name="Masonjones S."/>
            <person name="Liao H.L."/>
            <person name="Gajdeczka M.T."/>
            <person name="Anike F."/>
            <person name="Vuek A."/>
            <person name="Anishchenko I.M."/>
            <person name="Voigt K."/>
            <person name="de Hoog G.S."/>
            <person name="Smith M.E."/>
            <person name="Heitman J."/>
            <person name="Vilgalys R."/>
            <person name="Stajich J.E."/>
        </authorList>
    </citation>
    <scope>NUCLEOTIDE SEQUENCE [LARGE SCALE GENOMIC DNA]</scope>
    <source>
        <strain evidence="1 2">LSU 92-RS-03</strain>
    </source>
</reference>
<protein>
    <submittedName>
        <fullName evidence="1">Uncharacterized protein</fullName>
    </submittedName>
</protein>
<proteinExistence type="predicted"/>
<sequence>LMFYFTQTMIKKTACVLKKMKESHEQNELKMMMGEETSPSLLQFVDIDIQKPVKGAGYGILLPEEKEEQDIVIKYV</sequence>
<evidence type="ECO:0000313" key="2">
    <source>
        <dbReference type="Proteomes" id="UP000253551"/>
    </source>
</evidence>